<feature type="transmembrane region" description="Helical" evidence="8">
    <location>
        <begin position="59"/>
        <end position="82"/>
    </location>
</feature>
<evidence type="ECO:0000256" key="4">
    <source>
        <dbReference type="ARBA" id="ARBA00022475"/>
    </source>
</evidence>
<evidence type="ECO:0000259" key="9">
    <source>
        <dbReference type="Pfam" id="PF04535"/>
    </source>
</evidence>
<keyword evidence="6 8" id="KW-1133">Transmembrane helix</keyword>
<dbReference type="Pfam" id="PF04535">
    <property type="entry name" value="CASP_dom"/>
    <property type="match status" value="1"/>
</dbReference>
<dbReference type="EMBL" id="JAXUIC010000008">
    <property type="protein sequence ID" value="KAK4579130.1"/>
    <property type="molecule type" value="Genomic_DNA"/>
</dbReference>
<evidence type="ECO:0000313" key="10">
    <source>
        <dbReference type="EMBL" id="KAK4579130.1"/>
    </source>
</evidence>
<evidence type="ECO:0000256" key="1">
    <source>
        <dbReference type="ARBA" id="ARBA00004651"/>
    </source>
</evidence>
<dbReference type="GO" id="GO:0005886">
    <property type="term" value="C:plasma membrane"/>
    <property type="evidence" value="ECO:0007669"/>
    <property type="project" value="UniProtKB-SubCell"/>
</dbReference>
<comment type="subcellular location">
    <subcellularLocation>
        <location evidence="1 8">Cell membrane</location>
        <topology evidence="1 8">Multi-pass membrane protein</topology>
    </subcellularLocation>
</comment>
<name>A0AAN7EUF7_QUERU</name>
<evidence type="ECO:0000256" key="5">
    <source>
        <dbReference type="ARBA" id="ARBA00022692"/>
    </source>
</evidence>
<comment type="caution">
    <text evidence="10">The sequence shown here is derived from an EMBL/GenBank/DDBJ whole genome shotgun (WGS) entry which is preliminary data.</text>
</comment>
<dbReference type="InterPro" id="IPR006702">
    <property type="entry name" value="CASP_dom"/>
</dbReference>
<dbReference type="Proteomes" id="UP001324115">
    <property type="component" value="Unassembled WGS sequence"/>
</dbReference>
<evidence type="ECO:0000256" key="7">
    <source>
        <dbReference type="ARBA" id="ARBA00023136"/>
    </source>
</evidence>
<keyword evidence="5 8" id="KW-0812">Transmembrane</keyword>
<evidence type="ECO:0000313" key="11">
    <source>
        <dbReference type="Proteomes" id="UP001324115"/>
    </source>
</evidence>
<dbReference type="PANTHER" id="PTHR33573:SF40">
    <property type="entry name" value="CASP-LIKE PROTEIN 4D2"/>
    <property type="match status" value="1"/>
</dbReference>
<evidence type="ECO:0000256" key="6">
    <source>
        <dbReference type="ARBA" id="ARBA00022989"/>
    </source>
</evidence>
<accession>A0AAN7EUF7</accession>
<keyword evidence="11" id="KW-1185">Reference proteome</keyword>
<dbReference type="AlphaFoldDB" id="A0AAN7EUF7"/>
<protein>
    <recommendedName>
        <fullName evidence="8">CASP-like protein</fullName>
    </recommendedName>
</protein>
<sequence length="144" mass="15703">MAEPTSSASQIAILSLKVFTSVLLLISLIVLTTDTSTAYYGFLLLQVQFDNVNSYRCMLASNVVGFVYILMQITFSVCHIIMGKRLISGNGSVLLDFYCDKVISYLLGTSAVARFGATIDLKVNLDIFGFYVGKIILCNGICIS</sequence>
<keyword evidence="4 8" id="KW-1003">Cell membrane</keyword>
<comment type="subunit">
    <text evidence="3 8">Homodimer and heterodimers.</text>
</comment>
<proteinExistence type="inferred from homology"/>
<keyword evidence="7 8" id="KW-0472">Membrane</keyword>
<evidence type="ECO:0000256" key="8">
    <source>
        <dbReference type="RuleBase" id="RU361233"/>
    </source>
</evidence>
<reference evidence="10 11" key="1">
    <citation type="journal article" date="2023" name="G3 (Bethesda)">
        <title>A haplotype-resolved chromosome-scale genome for Quercus rubra L. provides insights into the genetics of adaptive traits for red oak species.</title>
        <authorList>
            <person name="Kapoor B."/>
            <person name="Jenkins J."/>
            <person name="Schmutz J."/>
            <person name="Zhebentyayeva T."/>
            <person name="Kuelheim C."/>
            <person name="Coggeshall M."/>
            <person name="Heim C."/>
            <person name="Lasky J.R."/>
            <person name="Leites L."/>
            <person name="Islam-Faridi N."/>
            <person name="Romero-Severson J."/>
            <person name="DeLeo V.L."/>
            <person name="Lucas S.M."/>
            <person name="Lazic D."/>
            <person name="Gailing O."/>
            <person name="Carlson J."/>
            <person name="Staton M."/>
        </authorList>
    </citation>
    <scope>NUCLEOTIDE SEQUENCE [LARGE SCALE GENOMIC DNA]</scope>
    <source>
        <strain evidence="10">Pseudo-F2</strain>
    </source>
</reference>
<dbReference type="PANTHER" id="PTHR33573">
    <property type="entry name" value="CASP-LIKE PROTEIN 4A4"/>
    <property type="match status" value="1"/>
</dbReference>
<comment type="caution">
    <text evidence="8">Lacks conserved residue(s) required for the propagation of feature annotation.</text>
</comment>
<feature type="domain" description="Casparian strip membrane protein" evidence="9">
    <location>
        <begin position="8"/>
        <end position="122"/>
    </location>
</feature>
<comment type="similarity">
    <text evidence="2 8">Belongs to the Casparian strip membrane proteins (CASP) family.</text>
</comment>
<evidence type="ECO:0000256" key="3">
    <source>
        <dbReference type="ARBA" id="ARBA00011489"/>
    </source>
</evidence>
<organism evidence="10 11">
    <name type="scientific">Quercus rubra</name>
    <name type="common">Northern red oak</name>
    <name type="synonym">Quercus borealis</name>
    <dbReference type="NCBI Taxonomy" id="3512"/>
    <lineage>
        <taxon>Eukaryota</taxon>
        <taxon>Viridiplantae</taxon>
        <taxon>Streptophyta</taxon>
        <taxon>Embryophyta</taxon>
        <taxon>Tracheophyta</taxon>
        <taxon>Spermatophyta</taxon>
        <taxon>Magnoliopsida</taxon>
        <taxon>eudicotyledons</taxon>
        <taxon>Gunneridae</taxon>
        <taxon>Pentapetalae</taxon>
        <taxon>rosids</taxon>
        <taxon>fabids</taxon>
        <taxon>Fagales</taxon>
        <taxon>Fagaceae</taxon>
        <taxon>Quercus</taxon>
    </lineage>
</organism>
<gene>
    <name evidence="10" type="ORF">RGQ29_028987</name>
</gene>
<evidence type="ECO:0000256" key="2">
    <source>
        <dbReference type="ARBA" id="ARBA00007651"/>
    </source>
</evidence>